<organism evidence="2 3">
    <name type="scientific">Willisornis vidua</name>
    <name type="common">Xingu scale-backed antbird</name>
    <dbReference type="NCBI Taxonomy" id="1566151"/>
    <lineage>
        <taxon>Eukaryota</taxon>
        <taxon>Metazoa</taxon>
        <taxon>Chordata</taxon>
        <taxon>Craniata</taxon>
        <taxon>Vertebrata</taxon>
        <taxon>Euteleostomi</taxon>
        <taxon>Archelosauria</taxon>
        <taxon>Archosauria</taxon>
        <taxon>Dinosauria</taxon>
        <taxon>Saurischia</taxon>
        <taxon>Theropoda</taxon>
        <taxon>Coelurosauria</taxon>
        <taxon>Aves</taxon>
        <taxon>Neognathae</taxon>
        <taxon>Neoaves</taxon>
        <taxon>Telluraves</taxon>
        <taxon>Australaves</taxon>
        <taxon>Passeriformes</taxon>
        <taxon>Thamnophilidae</taxon>
        <taxon>Willisornis</taxon>
    </lineage>
</organism>
<comment type="caution">
    <text evidence="2">The sequence shown here is derived from an EMBL/GenBank/DDBJ whole genome shotgun (WGS) entry which is preliminary data.</text>
</comment>
<dbReference type="EMBL" id="WHWB01034322">
    <property type="protein sequence ID" value="KAJ7411391.1"/>
    <property type="molecule type" value="Genomic_DNA"/>
</dbReference>
<feature type="signal peptide" evidence="1">
    <location>
        <begin position="1"/>
        <end position="21"/>
    </location>
</feature>
<proteinExistence type="predicted"/>
<reference evidence="2" key="1">
    <citation type="submission" date="2019-10" db="EMBL/GenBank/DDBJ databases">
        <authorList>
            <person name="Soares A.E.R."/>
            <person name="Aleixo A."/>
            <person name="Schneider P."/>
            <person name="Miyaki C.Y."/>
            <person name="Schneider M.P."/>
            <person name="Mello C."/>
            <person name="Vasconcelos A.T.R."/>
        </authorList>
    </citation>
    <scope>NUCLEOTIDE SEQUENCE</scope>
    <source>
        <tissue evidence="2">Muscle</tissue>
    </source>
</reference>
<keyword evidence="3" id="KW-1185">Reference proteome</keyword>
<keyword evidence="1" id="KW-0732">Signal</keyword>
<evidence type="ECO:0000313" key="2">
    <source>
        <dbReference type="EMBL" id="KAJ7411391.1"/>
    </source>
</evidence>
<feature type="chain" id="PRO_5047323670" evidence="1">
    <location>
        <begin position="22"/>
        <end position="169"/>
    </location>
</feature>
<name>A0ABQ9D3X1_9PASS</name>
<evidence type="ECO:0000256" key="1">
    <source>
        <dbReference type="SAM" id="SignalP"/>
    </source>
</evidence>
<accession>A0ABQ9D3X1</accession>
<evidence type="ECO:0000313" key="3">
    <source>
        <dbReference type="Proteomes" id="UP001145742"/>
    </source>
</evidence>
<dbReference type="Proteomes" id="UP001145742">
    <property type="component" value="Unassembled WGS sequence"/>
</dbReference>
<gene>
    <name evidence="2" type="ORF">WISP_102642</name>
</gene>
<sequence length="169" mass="18290">MAVVWSRVVVVVWSRVVVSSCRDSGPPPNPMSGLEVFKPPYYVPSGAGSDRTRGNTFKIKEGREYNEALEQVAHSCGCPIPGSVQGQVGWGSEQPGLVEGVPAHSRVLKLDDLPGPFQPKPFNFDDDEDVDETASGVMLQKKGDSNVITSASSLPAFKKHLDNTLRHMV</sequence>
<protein>
    <submittedName>
        <fullName evidence="2">Uncharacterized protein</fullName>
    </submittedName>
</protein>